<name>A0A7L9U5M2_9BURK</name>
<dbReference type="KEGG" id="mlir:LPB04_02675"/>
<dbReference type="RefSeq" id="WP_193687253.1">
    <property type="nucleotide sequence ID" value="NZ_CP062941.1"/>
</dbReference>
<evidence type="ECO:0000313" key="1">
    <source>
        <dbReference type="EMBL" id="QOL50237.1"/>
    </source>
</evidence>
<dbReference type="AlphaFoldDB" id="A0A7L9U5M2"/>
<keyword evidence="2" id="KW-1185">Reference proteome</keyword>
<sequence>MHSNQGGCNVSNDASASEEVELALGWHDADQQWQVHWRVPPFREGTEVVLERDGASWKVPVWGTERCSTVLDTTSGNVAAARTALEESATRNVHFKARLEEDGTAPASLGMFALPKAELRVLAWGTDYASQHEELQEQPLPRHGCAYLLAAPRVARQLLWWLEHEHVKHQMVDSAGLPPDWVLACLTDCGLLTEAQVGKLPGSVATNGIHRLLAIVGGRSISRASKRQYLSYDLPSIELDAPPGTTLQTDQALTAEEISSSVPGRKTGVRRFRLLLRDTAQKLFRITAVLGNRELGSATLRIAPDSGEQITLGRDFSLDPQGRPQPALSGLRGTLADASPQAAPVQTDPRLLTVDSLGHPSSALTISKHVSSPAALFLDSLARQGSMAYGTAKDQLARLLARNDEEVRADKVLLDLRCRGHVEIETSTKGHFTRVHAVPPTLYRLPLVAGGQPVCGILGTLLQQQWRTLFEQAGADVIHCDPPTAGLLPALRILVRDEASAARIAMAAGMASLPPQSVQIASWAATCEDVIIQIENGAVESIGALEHHPQRLHAGSGCFKDASSLAPQSGCDLFRMDDRDIIGGRVYVLATRKENITRYGFVRDSRWGVWIALRAFARFMEKNYSIDDACPWPIPYSDKDRTLFVPARISLPVVLERALVLCSGQAPDIAEADGHSVAGKLVIARRSDGKWLVATSHVYSDMANGRWLLYRSVPRDVAVIVAGKLGAALAIS</sequence>
<protein>
    <submittedName>
        <fullName evidence="1">Uncharacterized protein</fullName>
    </submittedName>
</protein>
<dbReference type="EMBL" id="CP062941">
    <property type="protein sequence ID" value="QOL50237.1"/>
    <property type="molecule type" value="Genomic_DNA"/>
</dbReference>
<proteinExistence type="predicted"/>
<evidence type="ECO:0000313" key="2">
    <source>
        <dbReference type="Proteomes" id="UP000593875"/>
    </source>
</evidence>
<accession>A0A7L9U5M2</accession>
<organism evidence="1 2">
    <name type="scientific">Massilia litorea</name>
    <dbReference type="NCBI Taxonomy" id="2769491"/>
    <lineage>
        <taxon>Bacteria</taxon>
        <taxon>Pseudomonadati</taxon>
        <taxon>Pseudomonadota</taxon>
        <taxon>Betaproteobacteria</taxon>
        <taxon>Burkholderiales</taxon>
        <taxon>Oxalobacteraceae</taxon>
        <taxon>Telluria group</taxon>
        <taxon>Massilia</taxon>
    </lineage>
</organism>
<gene>
    <name evidence="1" type="ORF">LPB04_02675</name>
</gene>
<reference evidence="1 2" key="1">
    <citation type="submission" date="2020-10" db="EMBL/GenBank/DDBJ databases">
        <title>Genome sequencing of Massilia sp. LPB0304.</title>
        <authorList>
            <person name="Kim J."/>
        </authorList>
    </citation>
    <scope>NUCLEOTIDE SEQUENCE [LARGE SCALE GENOMIC DNA]</scope>
    <source>
        <strain evidence="1 2">LPB0304</strain>
    </source>
</reference>
<dbReference type="Proteomes" id="UP000593875">
    <property type="component" value="Chromosome"/>
</dbReference>